<dbReference type="InterPro" id="IPR036721">
    <property type="entry name" value="RCK_C_sf"/>
</dbReference>
<reference evidence="9 10" key="1">
    <citation type="submission" date="2019-06" db="EMBL/GenBank/DDBJ databases">
        <title>Sequencing the genomes of 1000 actinobacteria strains.</title>
        <authorList>
            <person name="Klenk H.-P."/>
        </authorList>
    </citation>
    <scope>NUCLEOTIDE SEQUENCE [LARGE SCALE GENOMIC DNA]</scope>
    <source>
        <strain evidence="9 10">DSM 45301</strain>
    </source>
</reference>
<evidence type="ECO:0000313" key="9">
    <source>
        <dbReference type="EMBL" id="TQM13593.1"/>
    </source>
</evidence>
<feature type="domain" description="RCK N-terminal" evidence="7">
    <location>
        <begin position="1"/>
        <end position="117"/>
    </location>
</feature>
<dbReference type="Pfam" id="PF02254">
    <property type="entry name" value="TrkA_N"/>
    <property type="match status" value="1"/>
</dbReference>
<dbReference type="PRINTS" id="PR00335">
    <property type="entry name" value="KUPTAKETRKA"/>
</dbReference>
<evidence type="ECO:0000256" key="3">
    <source>
        <dbReference type="ARBA" id="ARBA00022538"/>
    </source>
</evidence>
<keyword evidence="10" id="KW-1185">Reference proteome</keyword>
<dbReference type="Gene3D" id="3.40.50.720">
    <property type="entry name" value="NAD(P)-binding Rossmann-like Domain"/>
    <property type="match status" value="1"/>
</dbReference>
<dbReference type="InterPro" id="IPR006036">
    <property type="entry name" value="K_uptake_TrkA"/>
</dbReference>
<dbReference type="Proteomes" id="UP000315677">
    <property type="component" value="Unassembled WGS sequence"/>
</dbReference>
<dbReference type="OrthoDB" id="9775180at2"/>
<dbReference type="InterPro" id="IPR036291">
    <property type="entry name" value="NAD(P)-bd_dom_sf"/>
</dbReference>
<dbReference type="GO" id="GO:0005886">
    <property type="term" value="C:plasma membrane"/>
    <property type="evidence" value="ECO:0007669"/>
    <property type="project" value="InterPro"/>
</dbReference>
<dbReference type="PANTHER" id="PTHR43833">
    <property type="entry name" value="POTASSIUM CHANNEL PROTEIN 2-RELATED-RELATED"/>
    <property type="match status" value="1"/>
</dbReference>
<dbReference type="PROSITE" id="PS51201">
    <property type="entry name" value="RCK_N"/>
    <property type="match status" value="1"/>
</dbReference>
<dbReference type="InterPro" id="IPR003148">
    <property type="entry name" value="RCK_N"/>
</dbReference>
<keyword evidence="3" id="KW-0633">Potassium transport</keyword>
<accession>A0A543DW84</accession>
<keyword evidence="4" id="KW-0630">Potassium</keyword>
<dbReference type="RefSeq" id="WP_142047443.1">
    <property type="nucleotide sequence ID" value="NZ_VFPA01000001.1"/>
</dbReference>
<evidence type="ECO:0000313" key="10">
    <source>
        <dbReference type="Proteomes" id="UP000315677"/>
    </source>
</evidence>
<evidence type="ECO:0000256" key="1">
    <source>
        <dbReference type="ARBA" id="ARBA00017378"/>
    </source>
</evidence>
<dbReference type="Gene3D" id="3.30.70.1450">
    <property type="entry name" value="Regulator of K+ conductance, C-terminal domain"/>
    <property type="match status" value="1"/>
</dbReference>
<gene>
    <name evidence="9" type="ORF">FB558_0344</name>
</gene>
<evidence type="ECO:0000259" key="7">
    <source>
        <dbReference type="PROSITE" id="PS51201"/>
    </source>
</evidence>
<organism evidence="9 10">
    <name type="scientific">Pseudonocardia kunmingensis</name>
    <dbReference type="NCBI Taxonomy" id="630975"/>
    <lineage>
        <taxon>Bacteria</taxon>
        <taxon>Bacillati</taxon>
        <taxon>Actinomycetota</taxon>
        <taxon>Actinomycetes</taxon>
        <taxon>Pseudonocardiales</taxon>
        <taxon>Pseudonocardiaceae</taxon>
        <taxon>Pseudonocardia</taxon>
    </lineage>
</organism>
<dbReference type="EMBL" id="VFPA01000001">
    <property type="protein sequence ID" value="TQM13593.1"/>
    <property type="molecule type" value="Genomic_DNA"/>
</dbReference>
<evidence type="ECO:0000256" key="2">
    <source>
        <dbReference type="ARBA" id="ARBA00022448"/>
    </source>
</evidence>
<evidence type="ECO:0000256" key="4">
    <source>
        <dbReference type="ARBA" id="ARBA00022958"/>
    </source>
</evidence>
<dbReference type="Pfam" id="PF02080">
    <property type="entry name" value="TrkA_C"/>
    <property type="match status" value="1"/>
</dbReference>
<keyword evidence="5" id="KW-0520">NAD</keyword>
<proteinExistence type="predicted"/>
<dbReference type="GO" id="GO:0015079">
    <property type="term" value="F:potassium ion transmembrane transporter activity"/>
    <property type="evidence" value="ECO:0007669"/>
    <property type="project" value="InterPro"/>
</dbReference>
<keyword evidence="6" id="KW-0406">Ion transport</keyword>
<dbReference type="InterPro" id="IPR050721">
    <property type="entry name" value="Trk_Ktr_HKT_K-transport"/>
</dbReference>
<protein>
    <recommendedName>
        <fullName evidence="1">Trk system potassium uptake protein TrkA</fullName>
    </recommendedName>
</protein>
<dbReference type="AlphaFoldDB" id="A0A543DW84"/>
<evidence type="ECO:0000256" key="5">
    <source>
        <dbReference type="ARBA" id="ARBA00023027"/>
    </source>
</evidence>
<comment type="caution">
    <text evidence="9">The sequence shown here is derived from an EMBL/GenBank/DDBJ whole genome shotgun (WGS) entry which is preliminary data.</text>
</comment>
<dbReference type="SUPFAM" id="SSF51735">
    <property type="entry name" value="NAD(P)-binding Rossmann-fold domains"/>
    <property type="match status" value="1"/>
</dbReference>
<dbReference type="InterPro" id="IPR006037">
    <property type="entry name" value="RCK_C"/>
</dbReference>
<evidence type="ECO:0000256" key="6">
    <source>
        <dbReference type="ARBA" id="ARBA00023065"/>
    </source>
</evidence>
<sequence>MRIAIAGAGAVGRSIALELVENSHRVMLIERELANIEPEAVERAEWVHADACELASLEEAGMESCDVVIAATGDDKVNLVVSLLAKTEFAVRRVVARVNDPRNEWLFSENWGVDVAVSTPRLLAALVEEAVAVGDLVRLMTFRQGQANLVEVTLPEDTPLAGRPVKALQLPPDSALVVILRGGRVIVPQSDDALEPGDELLFVATAAVEEEIRAALARESGFA</sequence>
<dbReference type="SUPFAM" id="SSF116726">
    <property type="entry name" value="TrkA C-terminal domain-like"/>
    <property type="match status" value="1"/>
</dbReference>
<dbReference type="PROSITE" id="PS51202">
    <property type="entry name" value="RCK_C"/>
    <property type="match status" value="1"/>
</dbReference>
<evidence type="ECO:0000259" key="8">
    <source>
        <dbReference type="PROSITE" id="PS51202"/>
    </source>
</evidence>
<dbReference type="PANTHER" id="PTHR43833:SF5">
    <property type="entry name" value="TRK SYSTEM POTASSIUM UPTAKE PROTEIN TRKA"/>
    <property type="match status" value="1"/>
</dbReference>
<feature type="domain" description="RCK C-terminal" evidence="8">
    <location>
        <begin position="137"/>
        <end position="218"/>
    </location>
</feature>
<name>A0A543DW84_9PSEU</name>
<keyword evidence="2" id="KW-0813">Transport</keyword>